<evidence type="ECO:0000313" key="8">
    <source>
        <dbReference type="Proteomes" id="UP001068021"/>
    </source>
</evidence>
<feature type="transmembrane region" description="Helical" evidence="5">
    <location>
        <begin position="187"/>
        <end position="205"/>
    </location>
</feature>
<feature type="transmembrane region" description="Helical" evidence="5">
    <location>
        <begin position="156"/>
        <end position="181"/>
    </location>
</feature>
<sequence length="233" mass="27055">MAAQNSKISSGQIIFSVVWIVLLPVLLLVLAGDWFWIQGWFFNIWYIVLGFSTVIYLYFKDPELLLERLRKPGTGGEKGWDKYWLFIFLILFMIWFVIMPLDAKRYLWTINFPLWLEVIGGILLLIGFYFTFRALADNPYASAEVRIQKDRKQQVVSTGVYGFVRHPMYLGGITYLIGAPLLLGSKYGLLLGILMGIFIVVRIIGEEKALIGELEGYEDYKKKVKYRLIPFVW</sequence>
<evidence type="ECO:0000256" key="4">
    <source>
        <dbReference type="ARBA" id="ARBA00023136"/>
    </source>
</evidence>
<dbReference type="AlphaFoldDB" id="A0A9E5DJY0"/>
<feature type="transmembrane region" description="Helical" evidence="5">
    <location>
        <begin position="118"/>
        <end position="136"/>
    </location>
</feature>
<dbReference type="PANTHER" id="PTHR43847">
    <property type="entry name" value="BLL3993 PROTEIN"/>
    <property type="match status" value="1"/>
</dbReference>
<evidence type="ECO:0000256" key="5">
    <source>
        <dbReference type="SAM" id="Phobius"/>
    </source>
</evidence>
<dbReference type="EMBL" id="JAPVER010000020">
    <property type="protein sequence ID" value="MCZ3366416.1"/>
    <property type="molecule type" value="Genomic_DNA"/>
</dbReference>
<feature type="transmembrane region" description="Helical" evidence="5">
    <location>
        <begin position="37"/>
        <end position="59"/>
    </location>
</feature>
<dbReference type="GO" id="GO:0012505">
    <property type="term" value="C:endomembrane system"/>
    <property type="evidence" value="ECO:0007669"/>
    <property type="project" value="UniProtKB-SubCell"/>
</dbReference>
<gene>
    <name evidence="7" type="ORF">O3H35_04705</name>
    <name evidence="6" type="ORF">O3H54_11040</name>
</gene>
<dbReference type="PANTHER" id="PTHR43847:SF1">
    <property type="entry name" value="BLL3993 PROTEIN"/>
    <property type="match status" value="1"/>
</dbReference>
<dbReference type="InterPro" id="IPR052527">
    <property type="entry name" value="Metal_cation-efflux_comp"/>
</dbReference>
<dbReference type="EMBL" id="JAPVES010000029">
    <property type="protein sequence ID" value="MCZ3371924.1"/>
    <property type="molecule type" value="Genomic_DNA"/>
</dbReference>
<dbReference type="Proteomes" id="UP001074446">
    <property type="component" value="Unassembled WGS sequence"/>
</dbReference>
<evidence type="ECO:0000313" key="7">
    <source>
        <dbReference type="EMBL" id="MCZ3371924.1"/>
    </source>
</evidence>
<dbReference type="InterPro" id="IPR007318">
    <property type="entry name" value="Phopholipid_MeTrfase"/>
</dbReference>
<evidence type="ECO:0000313" key="6">
    <source>
        <dbReference type="EMBL" id="MCZ3366416.1"/>
    </source>
</evidence>
<protein>
    <submittedName>
        <fullName evidence="7">Isoprenylcysteine carboxylmethyltransferase family protein</fullName>
    </submittedName>
</protein>
<name>A0A9E5DJY0_9EURY</name>
<dbReference type="Pfam" id="PF04191">
    <property type="entry name" value="PEMT"/>
    <property type="match status" value="1"/>
</dbReference>
<organism evidence="7">
    <name type="scientific">Methanobacterium veterum</name>
    <dbReference type="NCBI Taxonomy" id="408577"/>
    <lineage>
        <taxon>Archaea</taxon>
        <taxon>Methanobacteriati</taxon>
        <taxon>Methanobacteriota</taxon>
        <taxon>Methanomada group</taxon>
        <taxon>Methanobacteria</taxon>
        <taxon>Methanobacteriales</taxon>
        <taxon>Methanobacteriaceae</taxon>
        <taxon>Methanobacterium</taxon>
    </lineage>
</organism>
<keyword evidence="3 5" id="KW-1133">Transmembrane helix</keyword>
<keyword evidence="8" id="KW-1185">Reference proteome</keyword>
<dbReference type="Gene3D" id="1.20.120.1630">
    <property type="match status" value="1"/>
</dbReference>
<evidence type="ECO:0000256" key="3">
    <source>
        <dbReference type="ARBA" id="ARBA00022989"/>
    </source>
</evidence>
<comment type="subcellular location">
    <subcellularLocation>
        <location evidence="1">Endomembrane system</location>
        <topology evidence="1">Multi-pass membrane protein</topology>
    </subcellularLocation>
</comment>
<accession>A0A9E5DJY0</accession>
<evidence type="ECO:0000256" key="1">
    <source>
        <dbReference type="ARBA" id="ARBA00004127"/>
    </source>
</evidence>
<dbReference type="Proteomes" id="UP001068021">
    <property type="component" value="Unassembled WGS sequence"/>
</dbReference>
<feature type="transmembrane region" description="Helical" evidence="5">
    <location>
        <begin position="12"/>
        <end position="31"/>
    </location>
</feature>
<dbReference type="RefSeq" id="WP_048082912.1">
    <property type="nucleotide sequence ID" value="NZ_JAPVER010000020.1"/>
</dbReference>
<keyword evidence="4 5" id="KW-0472">Membrane</keyword>
<comment type="caution">
    <text evidence="7">The sequence shown here is derived from an EMBL/GenBank/DDBJ whole genome shotgun (WGS) entry which is preliminary data.</text>
</comment>
<keyword evidence="2 5" id="KW-0812">Transmembrane</keyword>
<evidence type="ECO:0000256" key="2">
    <source>
        <dbReference type="ARBA" id="ARBA00022692"/>
    </source>
</evidence>
<reference evidence="7" key="1">
    <citation type="submission" date="2022-12" db="EMBL/GenBank/DDBJ databases">
        <title>Reclassification of two methanogenic archaea species isolated from the Kolyma lowland permafrost.</title>
        <authorList>
            <person name="Trubitsyn V.E."/>
            <person name="Rivkina E.M."/>
            <person name="Shcherbakova V.A."/>
        </authorList>
    </citation>
    <scope>NUCLEOTIDE SEQUENCE</scope>
    <source>
        <strain evidence="6">M2</strain>
        <strain evidence="7">MK4</strain>
    </source>
</reference>
<proteinExistence type="predicted"/>
<feature type="transmembrane region" description="Helical" evidence="5">
    <location>
        <begin position="80"/>
        <end position="98"/>
    </location>
</feature>